<dbReference type="Proteomes" id="UP001172386">
    <property type="component" value="Unassembled WGS sequence"/>
</dbReference>
<sequence>MDHVEFSANLKRQLEIKTEALKVTPMMKGKRLTDKGVRFPGFRQRVLDYQKGQQLEKGALPLPIDIVMHESVPMVLPDGIKLYSDIYLPGRFQDLSSEPAKSVPALVAWSPYGKQKGTTLLDDFPMRAGVPKNWLSSLEKWEGPDPAFWCSNEYAVVNVDTRGAFTSEGDCYMFGHQEAEDGANFITWLSEQPWCNGRVALTGNSWLAMTQWKIGSLRPKGLAAIAPWEGGIDPIGAGNFNGGIPFHGFHKDVTNQFVTQGAIEDMVAYLHQNQVRDVYWEDKRAHPEWINVPTYVVASWTNAVHTPGTFKGFSLLHPTVPKWLRVHNKMEWPDYYDDNSQRDLKRFFDYYLHGVENGWTSTPTVRLSVLHMGLKDRVDTINRPESEFPLERTKYTKYFLHTDKTLSMDPYTAGEVSYNAVSGEKCIFTMQMPSSCETTGYFMAHLVMSSATNHHELDVFVQVENLNSKKRRQGTMCLNPQGVVPKTVLKLVHDWQIGLGTVGMAFHWGPDGQLRASHALGREENSRPAEPEYMLKEKKPLTKGEVQALDIPMRPYGMFWEVSFTKHLLLH</sequence>
<keyword evidence="2" id="KW-1185">Reference proteome</keyword>
<evidence type="ECO:0000313" key="2">
    <source>
        <dbReference type="Proteomes" id="UP001172386"/>
    </source>
</evidence>
<dbReference type="EMBL" id="JAPDRQ010000074">
    <property type="protein sequence ID" value="KAJ9656665.1"/>
    <property type="molecule type" value="Genomic_DNA"/>
</dbReference>
<gene>
    <name evidence="1" type="ORF">H2198_004784</name>
</gene>
<protein>
    <submittedName>
        <fullName evidence="1">Uncharacterized protein</fullName>
    </submittedName>
</protein>
<accession>A0ACC3A7H6</accession>
<reference evidence="1" key="1">
    <citation type="submission" date="2022-10" db="EMBL/GenBank/DDBJ databases">
        <title>Culturing micro-colonial fungi from biological soil crusts in the Mojave desert and describing Neophaeococcomyces mojavensis, and introducing the new genera and species Taxawa tesnikishii.</title>
        <authorList>
            <person name="Kurbessoian T."/>
            <person name="Stajich J.E."/>
        </authorList>
    </citation>
    <scope>NUCLEOTIDE SEQUENCE</scope>
    <source>
        <strain evidence="1">JES_112</strain>
    </source>
</reference>
<comment type="caution">
    <text evidence="1">The sequence shown here is derived from an EMBL/GenBank/DDBJ whole genome shotgun (WGS) entry which is preliminary data.</text>
</comment>
<proteinExistence type="predicted"/>
<organism evidence="1 2">
    <name type="scientific">Neophaeococcomyces mojaviensis</name>
    <dbReference type="NCBI Taxonomy" id="3383035"/>
    <lineage>
        <taxon>Eukaryota</taxon>
        <taxon>Fungi</taxon>
        <taxon>Dikarya</taxon>
        <taxon>Ascomycota</taxon>
        <taxon>Pezizomycotina</taxon>
        <taxon>Eurotiomycetes</taxon>
        <taxon>Chaetothyriomycetidae</taxon>
        <taxon>Chaetothyriales</taxon>
        <taxon>Chaetothyriales incertae sedis</taxon>
        <taxon>Neophaeococcomyces</taxon>
    </lineage>
</organism>
<name>A0ACC3A7H6_9EURO</name>
<evidence type="ECO:0000313" key="1">
    <source>
        <dbReference type="EMBL" id="KAJ9656665.1"/>
    </source>
</evidence>